<keyword evidence="8" id="KW-1185">Reference proteome</keyword>
<evidence type="ECO:0000256" key="6">
    <source>
        <dbReference type="SAM" id="Phobius"/>
    </source>
</evidence>
<dbReference type="InterPro" id="IPR038330">
    <property type="entry name" value="TspO/MBR-related_sf"/>
</dbReference>
<dbReference type="AlphaFoldDB" id="A0A0A8K9J0"/>
<comment type="similarity">
    <text evidence="2">Belongs to the TspO/BZRP family.</text>
</comment>
<feature type="transmembrane region" description="Helical" evidence="6">
    <location>
        <begin position="113"/>
        <end position="133"/>
    </location>
</feature>
<proteinExistence type="inferred from homology"/>
<feature type="transmembrane region" description="Helical" evidence="6">
    <location>
        <begin position="140"/>
        <end position="164"/>
    </location>
</feature>
<dbReference type="PANTHER" id="PTHR10057">
    <property type="entry name" value="PERIPHERAL-TYPE BENZODIAZEPINE RECEPTOR"/>
    <property type="match status" value="1"/>
</dbReference>
<keyword evidence="3 6" id="KW-0812">Transmembrane</keyword>
<evidence type="ECO:0000256" key="4">
    <source>
        <dbReference type="ARBA" id="ARBA00022989"/>
    </source>
</evidence>
<evidence type="ECO:0000313" key="7">
    <source>
        <dbReference type="EMBL" id="BAQ18759.1"/>
    </source>
</evidence>
<evidence type="ECO:0000256" key="2">
    <source>
        <dbReference type="ARBA" id="ARBA00007524"/>
    </source>
</evidence>
<feature type="transmembrane region" description="Helical" evidence="6">
    <location>
        <begin position="57"/>
        <end position="76"/>
    </location>
</feature>
<dbReference type="Proteomes" id="UP000031643">
    <property type="component" value="Chromosome"/>
</dbReference>
<protein>
    <submittedName>
        <fullName evidence="7">Benzodiazepine receptor TspO</fullName>
    </submittedName>
</protein>
<dbReference type="CDD" id="cd15904">
    <property type="entry name" value="TSPO_MBR"/>
    <property type="match status" value="1"/>
</dbReference>
<keyword evidence="7" id="KW-0675">Receptor</keyword>
<dbReference type="Gene3D" id="1.20.1260.100">
    <property type="entry name" value="TspO/MBR protein"/>
    <property type="match status" value="1"/>
</dbReference>
<name>A0A0A8K9J0_9HYPH</name>
<gene>
    <name evidence="7" type="ORF">GL4_3335</name>
</gene>
<accession>A0A0A8K9J0</accession>
<dbReference type="EMBL" id="AP014648">
    <property type="protein sequence ID" value="BAQ18759.1"/>
    <property type="molecule type" value="Genomic_DNA"/>
</dbReference>
<dbReference type="STRING" id="1384459.GL4_3335"/>
<dbReference type="GO" id="GO:0016020">
    <property type="term" value="C:membrane"/>
    <property type="evidence" value="ECO:0007669"/>
    <property type="project" value="UniProtKB-SubCell"/>
</dbReference>
<keyword evidence="5 6" id="KW-0472">Membrane</keyword>
<organism evidence="7 8">
    <name type="scientific">Methyloceanibacter caenitepidi</name>
    <dbReference type="NCBI Taxonomy" id="1384459"/>
    <lineage>
        <taxon>Bacteria</taxon>
        <taxon>Pseudomonadati</taxon>
        <taxon>Pseudomonadota</taxon>
        <taxon>Alphaproteobacteria</taxon>
        <taxon>Hyphomicrobiales</taxon>
        <taxon>Hyphomicrobiaceae</taxon>
        <taxon>Methyloceanibacter</taxon>
    </lineage>
</organism>
<reference evidence="7 8" key="1">
    <citation type="submission" date="2014-09" db="EMBL/GenBank/DDBJ databases">
        <title>Genome sequencing of Methyloceanibacter caenitepidi Gela4.</title>
        <authorList>
            <person name="Takeuchi M."/>
            <person name="Susumu S."/>
            <person name="Kamagata Y."/>
            <person name="Oshima K."/>
            <person name="Hattori M."/>
            <person name="Iwasaki W."/>
        </authorList>
    </citation>
    <scope>NUCLEOTIDE SEQUENCE [LARGE SCALE GENOMIC DNA]</scope>
    <source>
        <strain evidence="7 8">Gela4</strain>
    </source>
</reference>
<dbReference type="RefSeq" id="WP_045369026.1">
    <property type="nucleotide sequence ID" value="NZ_AP014648.1"/>
</dbReference>
<dbReference type="GO" id="GO:0033013">
    <property type="term" value="P:tetrapyrrole metabolic process"/>
    <property type="evidence" value="ECO:0007669"/>
    <property type="project" value="UniProtKB-ARBA"/>
</dbReference>
<dbReference type="OrthoDB" id="9795496at2"/>
<dbReference type="PIRSF" id="PIRSF005859">
    <property type="entry name" value="PBR"/>
    <property type="match status" value="1"/>
</dbReference>
<sequence length="169" mass="18359">MSNAAEPIASKRSLIGLGVALLICFAASLIGSAFTTPNLAWYATLEKPGFTPPNSVFPVVWTILYAVMAVSAWLVWRRPSDEGDKKTALTWFGIQLALNVLWSFAFFQMHSPIAGLAVILWLLVAIVLTMVFFDRVSRVAALLLVPYLLWVGFAAGLNFAIWALNAGAA</sequence>
<evidence type="ECO:0000256" key="1">
    <source>
        <dbReference type="ARBA" id="ARBA00004141"/>
    </source>
</evidence>
<dbReference type="HOGENOM" id="CLU_091805_2_0_5"/>
<evidence type="ECO:0000256" key="5">
    <source>
        <dbReference type="ARBA" id="ARBA00023136"/>
    </source>
</evidence>
<evidence type="ECO:0000256" key="3">
    <source>
        <dbReference type="ARBA" id="ARBA00022692"/>
    </source>
</evidence>
<feature type="transmembrane region" description="Helical" evidence="6">
    <location>
        <begin position="88"/>
        <end position="107"/>
    </location>
</feature>
<dbReference type="FunFam" id="1.20.1260.100:FF:000001">
    <property type="entry name" value="translocator protein 2"/>
    <property type="match status" value="1"/>
</dbReference>
<evidence type="ECO:0000313" key="8">
    <source>
        <dbReference type="Proteomes" id="UP000031643"/>
    </source>
</evidence>
<dbReference type="Pfam" id="PF03073">
    <property type="entry name" value="TspO_MBR"/>
    <property type="match status" value="1"/>
</dbReference>
<dbReference type="InterPro" id="IPR004307">
    <property type="entry name" value="TspO_MBR"/>
</dbReference>
<keyword evidence="4 6" id="KW-1133">Transmembrane helix</keyword>
<dbReference type="PANTHER" id="PTHR10057:SF0">
    <property type="entry name" value="TRANSLOCATOR PROTEIN"/>
    <property type="match status" value="1"/>
</dbReference>
<dbReference type="KEGG" id="mcg:GL4_3335"/>
<comment type="subcellular location">
    <subcellularLocation>
        <location evidence="1">Membrane</location>
        <topology evidence="1">Multi-pass membrane protein</topology>
    </subcellularLocation>
</comment>